<evidence type="ECO:0000313" key="1">
    <source>
        <dbReference type="EMBL" id="KRT13997.1"/>
    </source>
</evidence>
<evidence type="ECO:0000313" key="2">
    <source>
        <dbReference type="Proteomes" id="UP000051950"/>
    </source>
</evidence>
<dbReference type="RefSeq" id="WP_057934318.1">
    <property type="nucleotide sequence ID" value="NZ_LMZQ01000027.1"/>
</dbReference>
<accession>A0A0T5VJJ1</accession>
<organism evidence="1 2">
    <name type="scientific">Pedobacter ginsenosidimutans</name>
    <dbReference type="NCBI Taxonomy" id="687842"/>
    <lineage>
        <taxon>Bacteria</taxon>
        <taxon>Pseudomonadati</taxon>
        <taxon>Bacteroidota</taxon>
        <taxon>Sphingobacteriia</taxon>
        <taxon>Sphingobacteriales</taxon>
        <taxon>Sphingobacteriaceae</taxon>
        <taxon>Pedobacter</taxon>
    </lineage>
</organism>
<dbReference type="EMBL" id="LMZQ01000027">
    <property type="protein sequence ID" value="KRT13997.1"/>
    <property type="molecule type" value="Genomic_DNA"/>
</dbReference>
<sequence>MEKTATLIKRASLNVNQLDSIKIGDLLSDEYGKSGKVCEIEKVNRHGEFHYYFKLFKSGTILIIL</sequence>
<reference evidence="1 2" key="1">
    <citation type="submission" date="2015-11" db="EMBL/GenBank/DDBJ databases">
        <title>Sequence of Pedobacter ginsenosidimutans.</title>
        <authorList>
            <person name="Carson E."/>
            <person name="Keyser V."/>
            <person name="Newman J."/>
            <person name="Miller J."/>
        </authorList>
    </citation>
    <scope>NUCLEOTIDE SEQUENCE [LARGE SCALE GENOMIC DNA]</scope>
    <source>
        <strain evidence="1 2">KACC 14530</strain>
    </source>
</reference>
<protein>
    <submittedName>
        <fullName evidence="1">Uncharacterized protein</fullName>
    </submittedName>
</protein>
<gene>
    <name evidence="1" type="ORF">ASU31_21525</name>
</gene>
<dbReference type="Proteomes" id="UP000051950">
    <property type="component" value="Unassembled WGS sequence"/>
</dbReference>
<dbReference type="OrthoDB" id="770581at2"/>
<comment type="caution">
    <text evidence="1">The sequence shown here is derived from an EMBL/GenBank/DDBJ whole genome shotgun (WGS) entry which is preliminary data.</text>
</comment>
<dbReference type="AlphaFoldDB" id="A0A0T5VJJ1"/>
<keyword evidence="2" id="KW-1185">Reference proteome</keyword>
<proteinExistence type="predicted"/>
<name>A0A0T5VJJ1_9SPHI</name>